<evidence type="ECO:0000256" key="5">
    <source>
        <dbReference type="ARBA" id="ARBA00023163"/>
    </source>
</evidence>
<name>A0ABU2TE75_9ACTN</name>
<dbReference type="InterPro" id="IPR039425">
    <property type="entry name" value="RNA_pol_sigma-70-like"/>
</dbReference>
<comment type="caution">
    <text evidence="8">The sequence shown here is derived from an EMBL/GenBank/DDBJ whole genome shotgun (WGS) entry which is preliminary data.</text>
</comment>
<keyword evidence="9" id="KW-1185">Reference proteome</keyword>
<feature type="domain" description="RNA polymerase sigma-70 region 2" evidence="6">
    <location>
        <begin position="18"/>
        <end position="78"/>
    </location>
</feature>
<comment type="similarity">
    <text evidence="1">Belongs to the sigma-70 factor family. ECF subfamily.</text>
</comment>
<reference evidence="8" key="1">
    <citation type="submission" date="2024-05" db="EMBL/GenBank/DDBJ databases">
        <title>30 novel species of actinomycetes from the DSMZ collection.</title>
        <authorList>
            <person name="Nouioui I."/>
        </authorList>
    </citation>
    <scope>NUCLEOTIDE SEQUENCE</scope>
    <source>
        <strain evidence="8">DSM 41527</strain>
    </source>
</reference>
<dbReference type="Proteomes" id="UP001180551">
    <property type="component" value="Unassembled WGS sequence"/>
</dbReference>
<proteinExistence type="inferred from homology"/>
<dbReference type="Gene3D" id="1.10.10.10">
    <property type="entry name" value="Winged helix-like DNA-binding domain superfamily/Winged helix DNA-binding domain"/>
    <property type="match status" value="1"/>
</dbReference>
<keyword evidence="5" id="KW-0804">Transcription</keyword>
<keyword evidence="3" id="KW-0731">Sigma factor</keyword>
<evidence type="ECO:0000259" key="6">
    <source>
        <dbReference type="Pfam" id="PF04542"/>
    </source>
</evidence>
<keyword evidence="2" id="KW-0805">Transcription regulation</keyword>
<organism evidence="8 9">
    <name type="scientific">Streptomyces mooreae</name>
    <dbReference type="NCBI Taxonomy" id="3075523"/>
    <lineage>
        <taxon>Bacteria</taxon>
        <taxon>Bacillati</taxon>
        <taxon>Actinomycetota</taxon>
        <taxon>Actinomycetes</taxon>
        <taxon>Kitasatosporales</taxon>
        <taxon>Streptomycetaceae</taxon>
        <taxon>Streptomyces</taxon>
    </lineage>
</organism>
<sequence>MPSWEEALALLAQGRGTALKRYGYLLCGSEADASDLVQEALIRVFTRPRRNWALPALEAYVRKTMLHCHLDQTARRRRWLEIMPRLAEKGESPAADASTERADVIQLLQDLSPRQRACVVLFYYEDRPLQEIAALLDCGVGTVKRHLDDARKRLAAAWPTSSEG</sequence>
<evidence type="ECO:0000256" key="3">
    <source>
        <dbReference type="ARBA" id="ARBA00023082"/>
    </source>
</evidence>
<dbReference type="RefSeq" id="WP_311626270.1">
    <property type="nucleotide sequence ID" value="NZ_JAVRFE010000041.1"/>
</dbReference>
<dbReference type="PANTHER" id="PTHR43133">
    <property type="entry name" value="RNA POLYMERASE ECF-TYPE SIGMA FACTO"/>
    <property type="match status" value="1"/>
</dbReference>
<evidence type="ECO:0000313" key="8">
    <source>
        <dbReference type="EMBL" id="MDT0459219.1"/>
    </source>
</evidence>
<evidence type="ECO:0000313" key="9">
    <source>
        <dbReference type="Proteomes" id="UP001180551"/>
    </source>
</evidence>
<dbReference type="Pfam" id="PF04542">
    <property type="entry name" value="Sigma70_r2"/>
    <property type="match status" value="1"/>
</dbReference>
<keyword evidence="4" id="KW-0238">DNA-binding</keyword>
<dbReference type="InterPro" id="IPR013325">
    <property type="entry name" value="RNA_pol_sigma_r2"/>
</dbReference>
<dbReference type="InterPro" id="IPR013249">
    <property type="entry name" value="RNA_pol_sigma70_r4_t2"/>
</dbReference>
<dbReference type="SUPFAM" id="SSF88659">
    <property type="entry name" value="Sigma3 and sigma4 domains of RNA polymerase sigma factors"/>
    <property type="match status" value="1"/>
</dbReference>
<evidence type="ECO:0000259" key="7">
    <source>
        <dbReference type="Pfam" id="PF08281"/>
    </source>
</evidence>
<dbReference type="NCBIfam" id="TIGR02937">
    <property type="entry name" value="sigma70-ECF"/>
    <property type="match status" value="1"/>
</dbReference>
<dbReference type="InterPro" id="IPR007627">
    <property type="entry name" value="RNA_pol_sigma70_r2"/>
</dbReference>
<evidence type="ECO:0000256" key="1">
    <source>
        <dbReference type="ARBA" id="ARBA00010641"/>
    </source>
</evidence>
<dbReference type="Pfam" id="PF08281">
    <property type="entry name" value="Sigma70_r4_2"/>
    <property type="match status" value="1"/>
</dbReference>
<evidence type="ECO:0000256" key="4">
    <source>
        <dbReference type="ARBA" id="ARBA00023125"/>
    </source>
</evidence>
<dbReference type="EMBL" id="JAVRFE010000041">
    <property type="protein sequence ID" value="MDT0459219.1"/>
    <property type="molecule type" value="Genomic_DNA"/>
</dbReference>
<dbReference type="PANTHER" id="PTHR43133:SF50">
    <property type="entry name" value="ECF RNA POLYMERASE SIGMA FACTOR SIGM"/>
    <property type="match status" value="1"/>
</dbReference>
<gene>
    <name evidence="8" type="ORF">RM550_26465</name>
</gene>
<dbReference type="SUPFAM" id="SSF88946">
    <property type="entry name" value="Sigma2 domain of RNA polymerase sigma factors"/>
    <property type="match status" value="1"/>
</dbReference>
<dbReference type="InterPro" id="IPR036388">
    <property type="entry name" value="WH-like_DNA-bd_sf"/>
</dbReference>
<dbReference type="Gene3D" id="1.10.1740.10">
    <property type="match status" value="1"/>
</dbReference>
<accession>A0ABU2TE75</accession>
<dbReference type="InterPro" id="IPR013324">
    <property type="entry name" value="RNA_pol_sigma_r3/r4-like"/>
</dbReference>
<dbReference type="CDD" id="cd06171">
    <property type="entry name" value="Sigma70_r4"/>
    <property type="match status" value="1"/>
</dbReference>
<dbReference type="InterPro" id="IPR014284">
    <property type="entry name" value="RNA_pol_sigma-70_dom"/>
</dbReference>
<protein>
    <submittedName>
        <fullName evidence="8">Sigma-70 family RNA polymerase sigma factor</fullName>
    </submittedName>
</protein>
<evidence type="ECO:0000256" key="2">
    <source>
        <dbReference type="ARBA" id="ARBA00023015"/>
    </source>
</evidence>
<feature type="domain" description="RNA polymerase sigma factor 70 region 4 type 2" evidence="7">
    <location>
        <begin position="103"/>
        <end position="154"/>
    </location>
</feature>